<evidence type="ECO:0000313" key="2">
    <source>
        <dbReference type="EMBL" id="MDT9000451.1"/>
    </source>
</evidence>
<dbReference type="Proteomes" id="UP001246372">
    <property type="component" value="Unassembled WGS sequence"/>
</dbReference>
<evidence type="ECO:0000313" key="3">
    <source>
        <dbReference type="Proteomes" id="UP001246372"/>
    </source>
</evidence>
<sequence length="45" mass="4772">MFSTILSQGARFALPAVAGPASAVLLPLAVYVLMRRKLSIQVNLS</sequence>
<gene>
    <name evidence="2" type="ORF">RQP53_14340</name>
</gene>
<comment type="caution">
    <text evidence="2">The sequence shown here is derived from an EMBL/GenBank/DDBJ whole genome shotgun (WGS) entry which is preliminary data.</text>
</comment>
<evidence type="ECO:0000256" key="1">
    <source>
        <dbReference type="SAM" id="Phobius"/>
    </source>
</evidence>
<proteinExistence type="predicted"/>
<keyword evidence="1" id="KW-1133">Transmembrane helix</keyword>
<reference evidence="2" key="1">
    <citation type="submission" date="2023-09" db="EMBL/GenBank/DDBJ databases">
        <title>Paucibacter sp. APW11 Genome sequencing and assembly.</title>
        <authorList>
            <person name="Kim I."/>
        </authorList>
    </citation>
    <scope>NUCLEOTIDE SEQUENCE</scope>
    <source>
        <strain evidence="2">APW11</strain>
    </source>
</reference>
<protein>
    <submittedName>
        <fullName evidence="2">Uncharacterized protein</fullName>
    </submittedName>
</protein>
<keyword evidence="1" id="KW-0812">Transmembrane</keyword>
<keyword evidence="1" id="KW-0472">Membrane</keyword>
<name>A0ABU3PEX5_9BURK</name>
<dbReference type="EMBL" id="JAVXZY010000005">
    <property type="protein sequence ID" value="MDT9000451.1"/>
    <property type="molecule type" value="Genomic_DNA"/>
</dbReference>
<organism evidence="2 3">
    <name type="scientific">Roseateles aquae</name>
    <dbReference type="NCBI Taxonomy" id="3077235"/>
    <lineage>
        <taxon>Bacteria</taxon>
        <taxon>Pseudomonadati</taxon>
        <taxon>Pseudomonadota</taxon>
        <taxon>Betaproteobacteria</taxon>
        <taxon>Burkholderiales</taxon>
        <taxon>Sphaerotilaceae</taxon>
        <taxon>Roseateles</taxon>
    </lineage>
</organism>
<dbReference type="RefSeq" id="WP_315651038.1">
    <property type="nucleotide sequence ID" value="NZ_JAVXZY010000005.1"/>
</dbReference>
<feature type="transmembrane region" description="Helical" evidence="1">
    <location>
        <begin position="12"/>
        <end position="34"/>
    </location>
</feature>
<accession>A0ABU3PEX5</accession>
<keyword evidence="3" id="KW-1185">Reference proteome</keyword>